<dbReference type="SMART" id="SM00388">
    <property type="entry name" value="HisKA"/>
    <property type="match status" value="1"/>
</dbReference>
<sequence>MSKVKIIHNLVHEIRSPLFNIKSFLETLYEYYFQLTDSQILEFLEIANQETVRLVKLSSTSLELSKVNSQMSVLHSTLCLKQLIKQVTKSYDITRRHKNISFYVKTPLSSPRVIASYDFSLQVLTNLINNSLKFTYPFGVIVVKLRILNSMSIKSRKKSFLLRIDIVDNGIGISKKNIKLLFNRFKQVSKPKYYAEGLGLGLSIVKELMEVQSKHIILISTTNRGTCVILNF</sequence>
<dbReference type="Pfam" id="PF00512">
    <property type="entry name" value="HisKA"/>
    <property type="match status" value="1"/>
</dbReference>
<protein>
    <recommendedName>
        <fullName evidence="2">histidine kinase</fullName>
        <ecNumber evidence="2">2.7.13.3</ecNumber>
    </recommendedName>
</protein>
<evidence type="ECO:0000256" key="5">
    <source>
        <dbReference type="ARBA" id="ARBA00022777"/>
    </source>
</evidence>
<keyword evidence="6" id="KW-0902">Two-component regulatory system</keyword>
<dbReference type="PANTHER" id="PTHR43711">
    <property type="entry name" value="TWO-COMPONENT HISTIDINE KINASE"/>
    <property type="match status" value="1"/>
</dbReference>
<dbReference type="SMART" id="SM00387">
    <property type="entry name" value="HATPase_c"/>
    <property type="match status" value="1"/>
</dbReference>
<keyword evidence="8" id="KW-0934">Plastid</keyword>
<evidence type="ECO:0000259" key="7">
    <source>
        <dbReference type="PROSITE" id="PS50109"/>
    </source>
</evidence>
<dbReference type="Pfam" id="PF02518">
    <property type="entry name" value="HATPase_c"/>
    <property type="match status" value="1"/>
</dbReference>
<dbReference type="InterPro" id="IPR003594">
    <property type="entry name" value="HATPase_dom"/>
</dbReference>
<evidence type="ECO:0000256" key="2">
    <source>
        <dbReference type="ARBA" id="ARBA00012438"/>
    </source>
</evidence>
<feature type="domain" description="Histidine kinase" evidence="7">
    <location>
        <begin position="9"/>
        <end position="232"/>
    </location>
</feature>
<name>A0A222AI44_9CRYP</name>
<evidence type="ECO:0000256" key="3">
    <source>
        <dbReference type="ARBA" id="ARBA00022553"/>
    </source>
</evidence>
<dbReference type="InterPro" id="IPR050736">
    <property type="entry name" value="Sensor_HK_Regulatory"/>
</dbReference>
<evidence type="ECO:0000256" key="1">
    <source>
        <dbReference type="ARBA" id="ARBA00000085"/>
    </source>
</evidence>
<evidence type="ECO:0000256" key="4">
    <source>
        <dbReference type="ARBA" id="ARBA00022679"/>
    </source>
</evidence>
<dbReference type="GO" id="GO:0000155">
    <property type="term" value="F:phosphorelay sensor kinase activity"/>
    <property type="evidence" value="ECO:0007669"/>
    <property type="project" value="InterPro"/>
</dbReference>
<gene>
    <name evidence="8" type="primary">ycf26</name>
</gene>
<dbReference type="Gene3D" id="1.10.287.130">
    <property type="match status" value="1"/>
</dbReference>
<dbReference type="InterPro" id="IPR036890">
    <property type="entry name" value="HATPase_C_sf"/>
</dbReference>
<dbReference type="InterPro" id="IPR004358">
    <property type="entry name" value="Sig_transdc_His_kin-like_C"/>
</dbReference>
<dbReference type="PANTHER" id="PTHR43711:SF13">
    <property type="entry name" value="DRUG SENSORY PROTEIN A"/>
    <property type="match status" value="1"/>
</dbReference>
<dbReference type="InterPro" id="IPR036097">
    <property type="entry name" value="HisK_dim/P_sf"/>
</dbReference>
<dbReference type="SUPFAM" id="SSF47384">
    <property type="entry name" value="Homodimeric domain of signal transducing histidine kinase"/>
    <property type="match status" value="1"/>
</dbReference>
<reference evidence="8" key="1">
    <citation type="journal article" date="2017" name="Genome Biol. Evol.">
        <title>Evolutionary Dynamics of Cryptophyte Plastid Genomes.</title>
        <authorList>
            <person name="Kim J.I."/>
            <person name="Moore C.E."/>
            <person name="Archibald J.M."/>
            <person name="Bhattacharya D."/>
            <person name="Yi G."/>
            <person name="Yoon H.S."/>
            <person name="Shin W."/>
        </authorList>
    </citation>
    <scope>NUCLEOTIDE SEQUENCE</scope>
    <source>
        <strain evidence="8">CCAP978/8</strain>
    </source>
</reference>
<keyword evidence="4" id="KW-0808">Transferase</keyword>
<dbReference type="EC" id="2.7.13.3" evidence="2"/>
<keyword evidence="5 8" id="KW-0418">Kinase</keyword>
<comment type="catalytic activity">
    <reaction evidence="1">
        <text>ATP + protein L-histidine = ADP + protein N-phospho-L-histidine.</text>
        <dbReference type="EC" id="2.7.13.3"/>
    </reaction>
</comment>
<dbReference type="AlphaFoldDB" id="A0A222AI44"/>
<keyword evidence="3" id="KW-0597">Phosphoprotein</keyword>
<dbReference type="InterPro" id="IPR005467">
    <property type="entry name" value="His_kinase_dom"/>
</dbReference>
<dbReference type="InterPro" id="IPR003661">
    <property type="entry name" value="HisK_dim/P_dom"/>
</dbReference>
<dbReference type="SUPFAM" id="SSF55874">
    <property type="entry name" value="ATPase domain of HSP90 chaperone/DNA topoisomerase II/histidine kinase"/>
    <property type="match status" value="1"/>
</dbReference>
<dbReference type="EMBL" id="KY856941">
    <property type="protein sequence ID" value="ASO76044.1"/>
    <property type="molecule type" value="Genomic_DNA"/>
</dbReference>
<dbReference type="PROSITE" id="PS50109">
    <property type="entry name" value="HIS_KIN"/>
    <property type="match status" value="1"/>
</dbReference>
<proteinExistence type="predicted"/>
<dbReference type="RefSeq" id="YP_009420405.1">
    <property type="nucleotide sequence ID" value="NC_035721.1"/>
</dbReference>
<organism evidence="8">
    <name type="scientific">Chroomonas placoidea</name>
    <dbReference type="NCBI Taxonomy" id="173977"/>
    <lineage>
        <taxon>Eukaryota</taxon>
        <taxon>Cryptophyceae</taxon>
        <taxon>Pyrenomonadales</taxon>
        <taxon>Chroomonadaceae</taxon>
        <taxon>Chroomonas</taxon>
    </lineage>
</organism>
<accession>A0A222AI44</accession>
<dbReference type="PRINTS" id="PR00344">
    <property type="entry name" value="BCTRLSENSOR"/>
</dbReference>
<evidence type="ECO:0000256" key="6">
    <source>
        <dbReference type="ARBA" id="ARBA00023012"/>
    </source>
</evidence>
<evidence type="ECO:0000313" key="8">
    <source>
        <dbReference type="EMBL" id="ASO76044.1"/>
    </source>
</evidence>
<dbReference type="CDD" id="cd00082">
    <property type="entry name" value="HisKA"/>
    <property type="match status" value="1"/>
</dbReference>
<dbReference type="GeneID" id="33910201"/>
<dbReference type="Gene3D" id="3.30.565.10">
    <property type="entry name" value="Histidine kinase-like ATPase, C-terminal domain"/>
    <property type="match status" value="1"/>
</dbReference>
<geneLocation type="plastid" evidence="8"/>